<protein>
    <submittedName>
        <fullName evidence="1">Uncharacterized protein</fullName>
    </submittedName>
</protein>
<dbReference type="AlphaFoldDB" id="A0A4R7SY21"/>
<gene>
    <name evidence="1" type="ORF">EV138_6399</name>
</gene>
<keyword evidence="2" id="KW-1185">Reference proteome</keyword>
<evidence type="ECO:0000313" key="2">
    <source>
        <dbReference type="Proteomes" id="UP000295151"/>
    </source>
</evidence>
<dbReference type="RefSeq" id="WP_133983526.1">
    <property type="nucleotide sequence ID" value="NZ_SOCE01000002.1"/>
</dbReference>
<accession>A0A4R7SY21</accession>
<reference evidence="1 2" key="1">
    <citation type="submission" date="2019-03" db="EMBL/GenBank/DDBJ databases">
        <title>Genomic Encyclopedia of Type Strains, Phase III (KMG-III): the genomes of soil and plant-associated and newly described type strains.</title>
        <authorList>
            <person name="Whitman W."/>
        </authorList>
    </citation>
    <scope>NUCLEOTIDE SEQUENCE [LARGE SCALE GENOMIC DNA]</scope>
    <source>
        <strain evidence="1 2">VKM Ac-2575</strain>
    </source>
</reference>
<proteinExistence type="predicted"/>
<dbReference type="OrthoDB" id="3828887at2"/>
<name>A0A4R7SY21_9ACTN</name>
<organism evidence="1 2">
    <name type="scientific">Kribbella voronezhensis</name>
    <dbReference type="NCBI Taxonomy" id="2512212"/>
    <lineage>
        <taxon>Bacteria</taxon>
        <taxon>Bacillati</taxon>
        <taxon>Actinomycetota</taxon>
        <taxon>Actinomycetes</taxon>
        <taxon>Propionibacteriales</taxon>
        <taxon>Kribbellaceae</taxon>
        <taxon>Kribbella</taxon>
    </lineage>
</organism>
<comment type="caution">
    <text evidence="1">The sequence shown here is derived from an EMBL/GenBank/DDBJ whole genome shotgun (WGS) entry which is preliminary data.</text>
</comment>
<sequence>MSLARPAGRSPLATSPWMTLCPPGTLEIDVRTDDAVVAELEPGLPVLLVDQRPFSRRRLRRLARRLALEIEREVIVLPTLHRPVVLVDDTEPSVRHFWTTIATVPPGLALSALPASALIGLARLLPWSWTGATAPGRVLLGRRP</sequence>
<dbReference type="EMBL" id="SOCE01000002">
    <property type="protein sequence ID" value="TDU83935.1"/>
    <property type="molecule type" value="Genomic_DNA"/>
</dbReference>
<dbReference type="Proteomes" id="UP000295151">
    <property type="component" value="Unassembled WGS sequence"/>
</dbReference>
<evidence type="ECO:0000313" key="1">
    <source>
        <dbReference type="EMBL" id="TDU83935.1"/>
    </source>
</evidence>